<dbReference type="AlphaFoldDB" id="A0A178VEZ2"/>
<evidence type="ECO:0000313" key="2">
    <source>
        <dbReference type="Proteomes" id="UP000078284"/>
    </source>
</evidence>
<sequence>MRRKSNKKPDPWREKSNDPHLCHVVLSSGSECPKFEDEKERECTTFYSRHHYDQQLEKLKLGFNGTKSK</sequence>
<name>A0A178VEZ2_ARATH</name>
<organism evidence="1 2">
    <name type="scientific">Arabidopsis thaliana</name>
    <name type="common">Mouse-ear cress</name>
    <dbReference type="NCBI Taxonomy" id="3702"/>
    <lineage>
        <taxon>Eukaryota</taxon>
        <taxon>Viridiplantae</taxon>
        <taxon>Streptophyta</taxon>
        <taxon>Embryophyta</taxon>
        <taxon>Tracheophyta</taxon>
        <taxon>Spermatophyta</taxon>
        <taxon>Magnoliopsida</taxon>
        <taxon>eudicotyledons</taxon>
        <taxon>Gunneridae</taxon>
        <taxon>Pentapetalae</taxon>
        <taxon>rosids</taxon>
        <taxon>malvids</taxon>
        <taxon>Brassicales</taxon>
        <taxon>Brassicaceae</taxon>
        <taxon>Camelineae</taxon>
        <taxon>Arabidopsis</taxon>
    </lineage>
</organism>
<dbReference type="EMBL" id="LUHQ01000003">
    <property type="protein sequence ID" value="OAP03472.1"/>
    <property type="molecule type" value="Genomic_DNA"/>
</dbReference>
<proteinExistence type="predicted"/>
<comment type="caution">
    <text evidence="1">The sequence shown here is derived from an EMBL/GenBank/DDBJ whole genome shotgun (WGS) entry which is preliminary data.</text>
</comment>
<protein>
    <submittedName>
        <fullName evidence="1">Uncharacterized protein</fullName>
    </submittedName>
</protein>
<reference evidence="2" key="1">
    <citation type="journal article" date="2016" name="Proc. Natl. Acad. Sci. U.S.A.">
        <title>Chromosome-level assembly of Arabidopsis thaliana Ler reveals the extent of translocation and inversion polymorphisms.</title>
        <authorList>
            <person name="Zapata L."/>
            <person name="Ding J."/>
            <person name="Willing E.M."/>
            <person name="Hartwig B."/>
            <person name="Bezdan D."/>
            <person name="Jiao W.B."/>
            <person name="Patel V."/>
            <person name="Velikkakam James G."/>
            <person name="Koornneef M."/>
            <person name="Ossowski S."/>
            <person name="Schneeberger K."/>
        </authorList>
    </citation>
    <scope>NUCLEOTIDE SEQUENCE [LARGE SCALE GENOMIC DNA]</scope>
    <source>
        <strain evidence="2">cv. Landsberg erecta</strain>
    </source>
</reference>
<gene>
    <name evidence="1" type="ordered locus">AXX17_At3g42380</name>
</gene>
<dbReference type="Proteomes" id="UP000078284">
    <property type="component" value="Chromosome 3"/>
</dbReference>
<accession>A0A178VEZ2</accession>
<evidence type="ECO:0000313" key="1">
    <source>
        <dbReference type="EMBL" id="OAP03472.1"/>
    </source>
</evidence>